<organism evidence="2 3">
    <name type="scientific">Paracraurococcus ruber</name>
    <dbReference type="NCBI Taxonomy" id="77675"/>
    <lineage>
        <taxon>Bacteria</taxon>
        <taxon>Pseudomonadati</taxon>
        <taxon>Pseudomonadota</taxon>
        <taxon>Alphaproteobacteria</taxon>
        <taxon>Acetobacterales</taxon>
        <taxon>Roseomonadaceae</taxon>
        <taxon>Paracraurococcus</taxon>
    </lineage>
</organism>
<evidence type="ECO:0000313" key="2">
    <source>
        <dbReference type="EMBL" id="MBK1662294.1"/>
    </source>
</evidence>
<dbReference type="PANTHER" id="PTHR12526:SF636">
    <property type="entry name" value="BLL3647 PROTEIN"/>
    <property type="match status" value="1"/>
</dbReference>
<keyword evidence="3" id="KW-1185">Reference proteome</keyword>
<gene>
    <name evidence="2" type="ORF">CKO45_29345</name>
</gene>
<dbReference type="RefSeq" id="WP_200306668.1">
    <property type="nucleotide sequence ID" value="NZ_NRSG01000509.1"/>
</dbReference>
<comment type="caution">
    <text evidence="2">The sequence shown here is derived from an EMBL/GenBank/DDBJ whole genome shotgun (WGS) entry which is preliminary data.</text>
</comment>
<accession>A0ABS1D671</accession>
<evidence type="ECO:0000256" key="1">
    <source>
        <dbReference type="SAM" id="MobiDB-lite"/>
    </source>
</evidence>
<sequence length="420" mass="44596">MTDARDRLTVWTPLPPERNGIADYAYVLLAALSDRYGCRAACDDWLARVPDGVALVDPALAHRGAGPRALHQLGNNPGHGFVLRALRRVPGVVTLHDPGLLHLYGTMGEDAGTIRAGMAASLPGLSAIFARHWREERVQTAADHLLFDLAGETLARARAVVVHSRYARNRLRLVHGPAATAHVEVIPHFVPPVLMPDRQAARARLGIAPGDFLVVTSGFATAAKRFDWLLAALDHACEAGADLRWIHAGAERPEEYDLARAIVERPALRGRAAVTGYLEEAALDDHIAAADVLVNLRFPSTGESSGSLARAFAAGTCCIVSDTAAYAELPRDAVLHLPLTETVPLLSRVLRALAAAPDRAAAIGARGRAHALAEMGLEAVAGRYAAVIEASLDRPPAPGPAPRPAAPLTLEAAGLQPRRL</sequence>
<dbReference type="PANTHER" id="PTHR12526">
    <property type="entry name" value="GLYCOSYLTRANSFERASE"/>
    <property type="match status" value="1"/>
</dbReference>
<reference evidence="2 3" key="1">
    <citation type="journal article" date="2020" name="Microorganisms">
        <title>Osmotic Adaptation and Compatible Solute Biosynthesis of Phototrophic Bacteria as Revealed from Genome Analyses.</title>
        <authorList>
            <person name="Imhoff J.F."/>
            <person name="Rahn T."/>
            <person name="Kunzel S."/>
            <person name="Keller A."/>
            <person name="Neulinger S.C."/>
        </authorList>
    </citation>
    <scope>NUCLEOTIDE SEQUENCE [LARGE SCALE GENOMIC DNA]</scope>
    <source>
        <strain evidence="2 3">DSM 15382</strain>
    </source>
</reference>
<evidence type="ECO:0000313" key="3">
    <source>
        <dbReference type="Proteomes" id="UP000697995"/>
    </source>
</evidence>
<proteinExistence type="predicted"/>
<dbReference type="Proteomes" id="UP000697995">
    <property type="component" value="Unassembled WGS sequence"/>
</dbReference>
<dbReference type="Pfam" id="PF13692">
    <property type="entry name" value="Glyco_trans_1_4"/>
    <property type="match status" value="1"/>
</dbReference>
<dbReference type="EMBL" id="NRSG01000509">
    <property type="protein sequence ID" value="MBK1662294.1"/>
    <property type="molecule type" value="Genomic_DNA"/>
</dbReference>
<dbReference type="SUPFAM" id="SSF53756">
    <property type="entry name" value="UDP-Glycosyltransferase/glycogen phosphorylase"/>
    <property type="match status" value="1"/>
</dbReference>
<feature type="compositionally biased region" description="Pro residues" evidence="1">
    <location>
        <begin position="395"/>
        <end position="405"/>
    </location>
</feature>
<dbReference type="CDD" id="cd03801">
    <property type="entry name" value="GT4_PimA-like"/>
    <property type="match status" value="1"/>
</dbReference>
<name>A0ABS1D671_9PROT</name>
<feature type="non-terminal residue" evidence="2">
    <location>
        <position position="420"/>
    </location>
</feature>
<protein>
    <submittedName>
        <fullName evidence="2">Uncharacterized protein</fullName>
    </submittedName>
</protein>
<feature type="region of interest" description="Disordered" evidence="1">
    <location>
        <begin position="395"/>
        <end position="420"/>
    </location>
</feature>
<dbReference type="Gene3D" id="3.40.50.2000">
    <property type="entry name" value="Glycogen Phosphorylase B"/>
    <property type="match status" value="2"/>
</dbReference>